<gene>
    <name evidence="5" type="ORF">GCM10011340_31440</name>
</gene>
<dbReference type="SUPFAM" id="SSF48452">
    <property type="entry name" value="TPR-like"/>
    <property type="match status" value="1"/>
</dbReference>
<feature type="repeat" description="TPR" evidence="1">
    <location>
        <begin position="188"/>
        <end position="221"/>
    </location>
</feature>
<dbReference type="Proteomes" id="UP000658258">
    <property type="component" value="Unassembled WGS sequence"/>
</dbReference>
<evidence type="ECO:0000256" key="1">
    <source>
        <dbReference type="PROSITE-ProRule" id="PRU00339"/>
    </source>
</evidence>
<reference evidence="6" key="1">
    <citation type="journal article" date="2019" name="Int. J. Syst. Evol. Microbiol.">
        <title>The Global Catalogue of Microorganisms (GCM) 10K type strain sequencing project: providing services to taxonomists for standard genome sequencing and annotation.</title>
        <authorList>
            <consortium name="The Broad Institute Genomics Platform"/>
            <consortium name="The Broad Institute Genome Sequencing Center for Infectious Disease"/>
            <person name="Wu L."/>
            <person name="Ma J."/>
        </authorList>
    </citation>
    <scope>NUCLEOTIDE SEQUENCE [LARGE SCALE GENOMIC DNA]</scope>
    <source>
        <strain evidence="6">CGMCC 1.15111</strain>
    </source>
</reference>
<dbReference type="RefSeq" id="WP_189631242.1">
    <property type="nucleotide sequence ID" value="NZ_BNAG01000004.1"/>
</dbReference>
<dbReference type="InterPro" id="IPR036388">
    <property type="entry name" value="WH-like_DNA-bd_sf"/>
</dbReference>
<dbReference type="SMART" id="SM00421">
    <property type="entry name" value="HTH_LUXR"/>
    <property type="match status" value="1"/>
</dbReference>
<protein>
    <recommendedName>
        <fullName evidence="4">HTH luxR-type domain-containing protein</fullName>
    </recommendedName>
</protein>
<comment type="caution">
    <text evidence="5">The sequence shown here is derived from an EMBL/GenBank/DDBJ whole genome shotgun (WGS) entry which is preliminary data.</text>
</comment>
<feature type="domain" description="HTH luxR-type" evidence="4">
    <location>
        <begin position="486"/>
        <end position="543"/>
    </location>
</feature>
<dbReference type="PROSITE" id="PS50293">
    <property type="entry name" value="TPR_REGION"/>
    <property type="match status" value="1"/>
</dbReference>
<dbReference type="SMART" id="SM00028">
    <property type="entry name" value="TPR"/>
    <property type="match status" value="5"/>
</dbReference>
<sequence>MLKPLSAQHDVDSLKNILNHYPNQDTIRVQLLNQLGLEYWIIDPVVADEYGNEALRLAEKLNYMQGTAFALRVLGVANWTRGNYELGLIDLLKSRSAYQKLNDELGVANCHLNIGMIYADQGIVNRALENYRQALDGFEKAGRSDRIATAYNKMGEVYIRSQSYSQALEYLLKALAIHEKNGFIYGVGESNNRLGELFLAKKEYDEALSYFLKAVSISEKLNDADGMARGFLDLGRAYLAQANYSKANEYLRKGEKIAREVGAKKWLRDTYQTLRVLAEETGRWKEANAYATMYITMKDSLFNEQMANRIAEIEKRNELAAQEKELEALKNEAIFLSTQNELNRNLKFALAAAMLLLLVSAYLFINRQRLRIKKDRIIYESQQEMANLALQKARLEQSKLEQELATRDKELTSYTVNFIRKNEVINSLKERVQDLKKSLAKSHSKEVQQLMQLANSIQDVDKDWEEFRLYFENVHTDFFKNLNQKFPQLSAGELRLAALIRLNLNLKEISSVLGISPNSVKTARHRLKKRLNLDKEESLLAYLIQMDQTA</sequence>
<keyword evidence="3" id="KW-0812">Transmembrane</keyword>
<dbReference type="SUPFAM" id="SSF46894">
    <property type="entry name" value="C-terminal effector domain of the bipartite response regulators"/>
    <property type="match status" value="1"/>
</dbReference>
<evidence type="ECO:0000256" key="3">
    <source>
        <dbReference type="SAM" id="Phobius"/>
    </source>
</evidence>
<dbReference type="InterPro" id="IPR016032">
    <property type="entry name" value="Sig_transdc_resp-reg_C-effctor"/>
</dbReference>
<evidence type="ECO:0000256" key="2">
    <source>
        <dbReference type="SAM" id="Coils"/>
    </source>
</evidence>
<feature type="coiled-coil region" evidence="2">
    <location>
        <begin position="378"/>
        <end position="445"/>
    </location>
</feature>
<dbReference type="InterPro" id="IPR019734">
    <property type="entry name" value="TPR_rpt"/>
</dbReference>
<keyword evidence="6" id="KW-1185">Reference proteome</keyword>
<dbReference type="Gene3D" id="1.25.40.10">
    <property type="entry name" value="Tetratricopeptide repeat domain"/>
    <property type="match status" value="1"/>
</dbReference>
<dbReference type="Pfam" id="PF13424">
    <property type="entry name" value="TPR_12"/>
    <property type="match status" value="2"/>
</dbReference>
<feature type="repeat" description="TPR" evidence="1">
    <location>
        <begin position="148"/>
        <end position="181"/>
    </location>
</feature>
<evidence type="ECO:0000313" key="6">
    <source>
        <dbReference type="Proteomes" id="UP000658258"/>
    </source>
</evidence>
<dbReference type="InterPro" id="IPR000792">
    <property type="entry name" value="Tscrpt_reg_LuxR_C"/>
</dbReference>
<keyword evidence="3" id="KW-0472">Membrane</keyword>
<organism evidence="5 6">
    <name type="scientific">Roseivirga thermotolerans</name>
    <dbReference type="NCBI Taxonomy" id="1758176"/>
    <lineage>
        <taxon>Bacteria</taxon>
        <taxon>Pseudomonadati</taxon>
        <taxon>Bacteroidota</taxon>
        <taxon>Cytophagia</taxon>
        <taxon>Cytophagales</taxon>
        <taxon>Roseivirgaceae</taxon>
        <taxon>Roseivirga</taxon>
    </lineage>
</organism>
<proteinExistence type="predicted"/>
<dbReference type="PANTHER" id="PTHR10098">
    <property type="entry name" value="RAPSYN-RELATED"/>
    <property type="match status" value="1"/>
</dbReference>
<keyword evidence="1" id="KW-0802">TPR repeat</keyword>
<dbReference type="PROSITE" id="PS50005">
    <property type="entry name" value="TPR"/>
    <property type="match status" value="3"/>
</dbReference>
<name>A0ABQ3IC28_9BACT</name>
<feature type="repeat" description="TPR" evidence="1">
    <location>
        <begin position="108"/>
        <end position="141"/>
    </location>
</feature>
<keyword evidence="2" id="KW-0175">Coiled coil</keyword>
<feature type="coiled-coil region" evidence="2">
    <location>
        <begin position="303"/>
        <end position="339"/>
    </location>
</feature>
<keyword evidence="3" id="KW-1133">Transmembrane helix</keyword>
<dbReference type="EMBL" id="BNAG01000004">
    <property type="protein sequence ID" value="GHE72723.1"/>
    <property type="molecule type" value="Genomic_DNA"/>
</dbReference>
<dbReference type="InterPro" id="IPR011990">
    <property type="entry name" value="TPR-like_helical_dom_sf"/>
</dbReference>
<accession>A0ABQ3IC28</accession>
<evidence type="ECO:0000313" key="5">
    <source>
        <dbReference type="EMBL" id="GHE72723.1"/>
    </source>
</evidence>
<dbReference type="Gene3D" id="1.10.10.10">
    <property type="entry name" value="Winged helix-like DNA-binding domain superfamily/Winged helix DNA-binding domain"/>
    <property type="match status" value="1"/>
</dbReference>
<evidence type="ECO:0000259" key="4">
    <source>
        <dbReference type="SMART" id="SM00421"/>
    </source>
</evidence>
<feature type="transmembrane region" description="Helical" evidence="3">
    <location>
        <begin position="346"/>
        <end position="365"/>
    </location>
</feature>